<dbReference type="PANTHER" id="PTHR33985">
    <property type="entry name" value="OS02G0491300 PROTEIN-RELATED"/>
    <property type="match status" value="1"/>
</dbReference>
<dbReference type="Gramene" id="evm.model.08.294">
    <property type="protein sequence ID" value="cds.evm.model.08.294"/>
    <property type="gene ID" value="evm.TU.08.294"/>
</dbReference>
<organism evidence="1 2">
    <name type="scientific">Cannabis sativa</name>
    <name type="common">Hemp</name>
    <name type="synonym">Marijuana</name>
    <dbReference type="NCBI Taxonomy" id="3483"/>
    <lineage>
        <taxon>Eukaryota</taxon>
        <taxon>Viridiplantae</taxon>
        <taxon>Streptophyta</taxon>
        <taxon>Embryophyta</taxon>
        <taxon>Tracheophyta</taxon>
        <taxon>Spermatophyta</taxon>
        <taxon>Magnoliopsida</taxon>
        <taxon>eudicotyledons</taxon>
        <taxon>Gunneridae</taxon>
        <taxon>Pentapetalae</taxon>
        <taxon>rosids</taxon>
        <taxon>fabids</taxon>
        <taxon>Rosales</taxon>
        <taxon>Cannabaceae</taxon>
        <taxon>Cannabis</taxon>
    </lineage>
</organism>
<dbReference type="Proteomes" id="UP000596661">
    <property type="component" value="Chromosome 8"/>
</dbReference>
<dbReference type="InterPro" id="IPR052806">
    <property type="entry name" value="Fasciclin-like_AGP"/>
</dbReference>
<reference evidence="1" key="2">
    <citation type="submission" date="2021-03" db="UniProtKB">
        <authorList>
            <consortium name="EnsemblPlants"/>
        </authorList>
    </citation>
    <scope>IDENTIFICATION</scope>
</reference>
<accession>A0A803QAT0</accession>
<keyword evidence="2" id="KW-1185">Reference proteome</keyword>
<dbReference type="PANTHER" id="PTHR33985:SF29">
    <property type="entry name" value="FAS1 DOMAIN-CONTAINING PROTEIN"/>
    <property type="match status" value="1"/>
</dbReference>
<dbReference type="EnsemblPlants" id="evm.model.08.294">
    <property type="protein sequence ID" value="cds.evm.model.08.294"/>
    <property type="gene ID" value="evm.TU.08.294"/>
</dbReference>
<evidence type="ECO:0000313" key="1">
    <source>
        <dbReference type="EnsemblPlants" id="cds.evm.model.08.294"/>
    </source>
</evidence>
<dbReference type="OMA" id="MADYADE"/>
<sequence length="205" mass="23490">MWKTDYEGDFHYTCLTCCLDSNGSPKHNSTITVVQVQNITKALREFGGYDFMATILERNLQSVQTYCDEFLFFVDRQNRFTIYGNNAITLFVPPDKAIGFKEWNNFDYQIVMSKVDKETLSKGSTLVPASVKQNLIVDEVRDDGTVIINRVKVNHWNIYNDGHVIVHGTEKFFNHHWDLNTFSLLSRSYATVDGGSALSNQNLLQ</sequence>
<reference evidence="1" key="1">
    <citation type="submission" date="2018-11" db="EMBL/GenBank/DDBJ databases">
        <authorList>
            <person name="Grassa J C."/>
        </authorList>
    </citation>
    <scope>NUCLEOTIDE SEQUENCE [LARGE SCALE GENOMIC DNA]</scope>
</reference>
<evidence type="ECO:0000313" key="2">
    <source>
        <dbReference type="Proteomes" id="UP000596661"/>
    </source>
</evidence>
<name>A0A803QAT0_CANSA</name>
<dbReference type="EMBL" id="UZAU01000681">
    <property type="status" value="NOT_ANNOTATED_CDS"/>
    <property type="molecule type" value="Genomic_DNA"/>
</dbReference>
<proteinExistence type="predicted"/>
<protein>
    <submittedName>
        <fullName evidence="1">Uncharacterized protein</fullName>
    </submittedName>
</protein>
<dbReference type="AlphaFoldDB" id="A0A803QAT0"/>